<keyword evidence="3" id="KW-1003">Cell membrane</keyword>
<dbReference type="EMBL" id="JEOB01000004">
    <property type="protein sequence ID" value="EXM37593.1"/>
    <property type="molecule type" value="Genomic_DNA"/>
</dbReference>
<dbReference type="Pfam" id="PF00528">
    <property type="entry name" value="BPD_transp_1"/>
    <property type="match status" value="1"/>
</dbReference>
<evidence type="ECO:0000256" key="4">
    <source>
        <dbReference type="ARBA" id="ARBA00022692"/>
    </source>
</evidence>
<proteinExistence type="inferred from homology"/>
<dbReference type="InterPro" id="IPR000515">
    <property type="entry name" value="MetI-like"/>
</dbReference>
<dbReference type="InterPro" id="IPR035906">
    <property type="entry name" value="MetI-like_sf"/>
</dbReference>
<evidence type="ECO:0000259" key="8">
    <source>
        <dbReference type="PROSITE" id="PS50928"/>
    </source>
</evidence>
<gene>
    <name evidence="9" type="ORF">RASY3_13715</name>
</gene>
<dbReference type="Gene3D" id="1.10.3720.10">
    <property type="entry name" value="MetI-like"/>
    <property type="match status" value="1"/>
</dbReference>
<evidence type="ECO:0000313" key="9">
    <source>
        <dbReference type="EMBL" id="EXM37593.1"/>
    </source>
</evidence>
<feature type="transmembrane region" description="Helical" evidence="7">
    <location>
        <begin position="257"/>
        <end position="279"/>
    </location>
</feature>
<protein>
    <submittedName>
        <fullName evidence="9">ABC transporter permease</fullName>
    </submittedName>
</protein>
<evidence type="ECO:0000313" key="10">
    <source>
        <dbReference type="Proteomes" id="UP000021369"/>
    </source>
</evidence>
<dbReference type="OrthoDB" id="9804353at2"/>
<keyword evidence="5 7" id="KW-1133">Transmembrane helix</keyword>
<organism evidence="9 10">
    <name type="scientific">Ruminococcus albus SY3</name>
    <dbReference type="NCBI Taxonomy" id="1341156"/>
    <lineage>
        <taxon>Bacteria</taxon>
        <taxon>Bacillati</taxon>
        <taxon>Bacillota</taxon>
        <taxon>Clostridia</taxon>
        <taxon>Eubacteriales</taxon>
        <taxon>Oscillospiraceae</taxon>
        <taxon>Ruminococcus</taxon>
    </lineage>
</organism>
<dbReference type="PROSITE" id="PS50928">
    <property type="entry name" value="ABC_TM1"/>
    <property type="match status" value="1"/>
</dbReference>
<reference evidence="9 10" key="1">
    <citation type="submission" date="2013-06" db="EMBL/GenBank/DDBJ databases">
        <title>Rumen cellulosomics: divergent fiber-degrading strategies revealed by comparative genome-wide analysis of six Ruminococcal strains.</title>
        <authorList>
            <person name="Dassa B."/>
            <person name="Borovok I."/>
            <person name="Lamed R."/>
            <person name="Flint H."/>
            <person name="Yeoman C.J."/>
            <person name="White B."/>
            <person name="Bayer E.A."/>
        </authorList>
    </citation>
    <scope>NUCLEOTIDE SEQUENCE [LARGE SCALE GENOMIC DNA]</scope>
    <source>
        <strain evidence="9 10">SY3</strain>
    </source>
</reference>
<dbReference type="AlphaFoldDB" id="A0A011VSM6"/>
<dbReference type="RefSeq" id="WP_051506595.1">
    <property type="nucleotide sequence ID" value="NZ_JEOB01000004.1"/>
</dbReference>
<evidence type="ECO:0000256" key="7">
    <source>
        <dbReference type="RuleBase" id="RU363032"/>
    </source>
</evidence>
<dbReference type="SUPFAM" id="SSF161098">
    <property type="entry name" value="MetI-like"/>
    <property type="match status" value="1"/>
</dbReference>
<feature type="transmembrane region" description="Helical" evidence="7">
    <location>
        <begin position="291"/>
        <end position="309"/>
    </location>
</feature>
<feature type="domain" description="ABC transmembrane type-1" evidence="8">
    <location>
        <begin position="129"/>
        <end position="309"/>
    </location>
</feature>
<evidence type="ECO:0000256" key="6">
    <source>
        <dbReference type="ARBA" id="ARBA00023136"/>
    </source>
</evidence>
<keyword evidence="2 7" id="KW-0813">Transport</keyword>
<sequence length="322" mass="35254">MTDARTLNSLETHGSEKTYSVGKIILNIAVVTLFAGTVITLSFIKGKVSAPKNTVYVAIMGLIWLYHIAKAVIKKEEYHPDIAVLIYSLFLIWDISFRILGNGNPVLSPPMENVFEVFLKDSEFIAEGIGHSLMILVTGFSIALISGNILGMIVGWVKRLNNDFTPIAKVLSPIPPMVYTPYLIALMPTFTSASIAVIGIGMFWPIFLGMINRVGSINGRLIDSAKAMNVSTPTMLFKVILPYSIPSIVGNLKIQISTIFMILIMAEMIGATSGLGFFIKKYSDYADYARVLAGIFVVGAVITILNVLLDIAEKKLIKWKAV</sequence>
<keyword evidence="4 7" id="KW-0812">Transmembrane</keyword>
<keyword evidence="6 7" id="KW-0472">Membrane</keyword>
<evidence type="ECO:0000256" key="1">
    <source>
        <dbReference type="ARBA" id="ARBA00004651"/>
    </source>
</evidence>
<dbReference type="PANTHER" id="PTHR30151">
    <property type="entry name" value="ALKANE SULFONATE ABC TRANSPORTER-RELATED, MEMBRANE SUBUNIT"/>
    <property type="match status" value="1"/>
</dbReference>
<name>A0A011VSM6_RUMAL</name>
<accession>A0A011VSM6</accession>
<dbReference type="GO" id="GO:0005886">
    <property type="term" value="C:plasma membrane"/>
    <property type="evidence" value="ECO:0007669"/>
    <property type="project" value="UniProtKB-SubCell"/>
</dbReference>
<comment type="subcellular location">
    <subcellularLocation>
        <location evidence="1 7">Cell membrane</location>
        <topology evidence="1 7">Multi-pass membrane protein</topology>
    </subcellularLocation>
</comment>
<dbReference type="PANTHER" id="PTHR30151:SF0">
    <property type="entry name" value="ABC TRANSPORTER PERMEASE PROTEIN MJ0413-RELATED"/>
    <property type="match status" value="1"/>
</dbReference>
<evidence type="ECO:0000256" key="2">
    <source>
        <dbReference type="ARBA" id="ARBA00022448"/>
    </source>
</evidence>
<evidence type="ECO:0000256" key="3">
    <source>
        <dbReference type="ARBA" id="ARBA00022475"/>
    </source>
</evidence>
<feature type="transmembrane region" description="Helical" evidence="7">
    <location>
        <begin position="178"/>
        <end position="207"/>
    </location>
</feature>
<feature type="transmembrane region" description="Helical" evidence="7">
    <location>
        <begin position="24"/>
        <end position="44"/>
    </location>
</feature>
<dbReference type="Proteomes" id="UP000021369">
    <property type="component" value="Unassembled WGS sequence"/>
</dbReference>
<feature type="transmembrane region" description="Helical" evidence="7">
    <location>
        <begin position="56"/>
        <end position="73"/>
    </location>
</feature>
<dbReference type="PATRIC" id="fig|1341156.4.peg.3766"/>
<dbReference type="CDD" id="cd06261">
    <property type="entry name" value="TM_PBP2"/>
    <property type="match status" value="1"/>
</dbReference>
<dbReference type="GO" id="GO:0055085">
    <property type="term" value="P:transmembrane transport"/>
    <property type="evidence" value="ECO:0007669"/>
    <property type="project" value="InterPro"/>
</dbReference>
<keyword evidence="10" id="KW-1185">Reference proteome</keyword>
<comment type="caution">
    <text evidence="9">The sequence shown here is derived from an EMBL/GenBank/DDBJ whole genome shotgun (WGS) entry which is preliminary data.</text>
</comment>
<comment type="similarity">
    <text evidence="7">Belongs to the binding-protein-dependent transport system permease family.</text>
</comment>
<feature type="transmembrane region" description="Helical" evidence="7">
    <location>
        <begin position="133"/>
        <end position="157"/>
    </location>
</feature>
<feature type="transmembrane region" description="Helical" evidence="7">
    <location>
        <begin position="82"/>
        <end position="101"/>
    </location>
</feature>
<evidence type="ECO:0000256" key="5">
    <source>
        <dbReference type="ARBA" id="ARBA00022989"/>
    </source>
</evidence>